<accession>A0A223RRK5</accession>
<dbReference type="Proteomes" id="UP000215043">
    <property type="component" value="Chromosome"/>
</dbReference>
<gene>
    <name evidence="1" type="ORF">CDG81_09650</name>
</gene>
<evidence type="ECO:0000313" key="1">
    <source>
        <dbReference type="EMBL" id="ASU78499.1"/>
    </source>
</evidence>
<sequence>MDVSKFDRLLLLEQEAQQAYVVFRHGETEEDRTQGKQTHLSKSEEINEIIRSFTPEELDSYHQFRRDRG</sequence>
<dbReference type="KEGG" id="aey:CDG81_09650"/>
<name>A0A223RRK5_9ACTN</name>
<proteinExistence type="predicted"/>
<organism evidence="1 2">
    <name type="scientific">Actinopolyspora erythraea</name>
    <dbReference type="NCBI Taxonomy" id="414996"/>
    <lineage>
        <taxon>Bacteria</taxon>
        <taxon>Bacillati</taxon>
        <taxon>Actinomycetota</taxon>
        <taxon>Actinomycetes</taxon>
        <taxon>Actinopolysporales</taxon>
        <taxon>Actinopolysporaceae</taxon>
        <taxon>Actinopolyspora</taxon>
    </lineage>
</organism>
<protein>
    <submittedName>
        <fullName evidence="1">Uncharacterized protein</fullName>
    </submittedName>
</protein>
<dbReference type="EMBL" id="CP022752">
    <property type="protein sequence ID" value="ASU78499.1"/>
    <property type="molecule type" value="Genomic_DNA"/>
</dbReference>
<dbReference type="AlphaFoldDB" id="A0A223RRK5"/>
<reference evidence="1 2" key="1">
    <citation type="submission" date="2017-08" db="EMBL/GenBank/DDBJ databases">
        <title>The complete genome sequence of moderately halophilic actinomycete Actinopolyspora erythraea YIM 90600, the producer of novel erythromycin, novel actinopolysporins A-C and tubercidin.</title>
        <authorList>
            <person name="Yin M."/>
            <person name="Tang S."/>
        </authorList>
    </citation>
    <scope>NUCLEOTIDE SEQUENCE [LARGE SCALE GENOMIC DNA]</scope>
    <source>
        <strain evidence="1 2">YIM 90600</strain>
    </source>
</reference>
<evidence type="ECO:0000313" key="2">
    <source>
        <dbReference type="Proteomes" id="UP000215043"/>
    </source>
</evidence>